<keyword evidence="3" id="KW-1185">Reference proteome</keyword>
<gene>
    <name evidence="2" type="ORF">A7P95_01530</name>
</gene>
<dbReference type="RefSeq" id="WP_067590076.1">
    <property type="nucleotide sequence ID" value="NZ_LXSL01000011.1"/>
</dbReference>
<dbReference type="InterPro" id="IPR025575">
    <property type="entry name" value="DpnD/PcfM_C"/>
</dbReference>
<sequence>MAFFEIEVREILSRNVIIEAETLTDALSVAKERYNGEEIVLDADDFSFQDFFPANSLISKVVLPDEYMKHLKLVVDYLEADEQKDYESNGFPKNHIFHSVLVLKNIVEMHK</sequence>
<organism evidence="2 3">
    <name type="scientific">Eikenella longinqua</name>
    <dbReference type="NCBI Taxonomy" id="1795827"/>
    <lineage>
        <taxon>Bacteria</taxon>
        <taxon>Pseudomonadati</taxon>
        <taxon>Pseudomonadota</taxon>
        <taxon>Betaproteobacteria</taxon>
        <taxon>Neisseriales</taxon>
        <taxon>Neisseriaceae</taxon>
        <taxon>Eikenella</taxon>
    </lineage>
</organism>
<dbReference type="STRING" id="1795827.A7P95_01530"/>
<accession>A0A1A9S2T9</accession>
<evidence type="ECO:0000313" key="2">
    <source>
        <dbReference type="EMBL" id="OAM31202.1"/>
    </source>
</evidence>
<dbReference type="Pfam" id="PF14207">
    <property type="entry name" value="DpnD-PcfM"/>
    <property type="match status" value="1"/>
</dbReference>
<comment type="caution">
    <text evidence="2">The sequence shown here is derived from an EMBL/GenBank/DDBJ whole genome shotgun (WGS) entry which is preliminary data.</text>
</comment>
<dbReference type="OrthoDB" id="9204701at2"/>
<dbReference type="AlphaFoldDB" id="A0A1A9S2T9"/>
<evidence type="ECO:0000259" key="1">
    <source>
        <dbReference type="Pfam" id="PF14207"/>
    </source>
</evidence>
<dbReference type="Proteomes" id="UP000077885">
    <property type="component" value="Unassembled WGS sequence"/>
</dbReference>
<reference evidence="3" key="1">
    <citation type="submission" date="2016-05" db="EMBL/GenBank/DDBJ databases">
        <title>Draft genome of Corynebacterium afermentans subsp. afermentans LCDC 88199T.</title>
        <authorList>
            <person name="Bernier A.-M."/>
            <person name="Bernard K."/>
        </authorList>
    </citation>
    <scope>NUCLEOTIDE SEQUENCE [LARGE SCALE GENOMIC DNA]</scope>
    <source>
        <strain evidence="3">NML02-A-017</strain>
    </source>
</reference>
<dbReference type="EMBL" id="LXSL01000011">
    <property type="protein sequence ID" value="OAM31202.1"/>
    <property type="molecule type" value="Genomic_DNA"/>
</dbReference>
<proteinExistence type="predicted"/>
<evidence type="ECO:0000313" key="3">
    <source>
        <dbReference type="Proteomes" id="UP000077885"/>
    </source>
</evidence>
<feature type="domain" description="DpnD/PcfM-like C-terminal" evidence="1">
    <location>
        <begin position="5"/>
        <end position="46"/>
    </location>
</feature>
<name>A0A1A9S2T9_9NEIS</name>
<protein>
    <recommendedName>
        <fullName evidence="1">DpnD/PcfM-like C-terminal domain-containing protein</fullName>
    </recommendedName>
</protein>